<keyword evidence="9" id="KW-1185">Reference proteome</keyword>
<feature type="compositionally biased region" description="Basic and acidic residues" evidence="7">
    <location>
        <begin position="1712"/>
        <end position="1736"/>
    </location>
</feature>
<dbReference type="GO" id="GO:0002188">
    <property type="term" value="P:translation reinitiation"/>
    <property type="evidence" value="ECO:0007669"/>
    <property type="project" value="TreeGrafter"/>
</dbReference>
<dbReference type="Proteomes" id="UP000095280">
    <property type="component" value="Unplaced"/>
</dbReference>
<name>A0A1I8G4D3_9PLAT</name>
<feature type="region of interest" description="Disordered" evidence="7">
    <location>
        <begin position="744"/>
        <end position="779"/>
    </location>
</feature>
<accession>A0A1I8G4D3</accession>
<dbReference type="GO" id="GO:0033290">
    <property type="term" value="C:eukaryotic 48S preinitiation complex"/>
    <property type="evidence" value="ECO:0007669"/>
    <property type="project" value="UniProtKB-UniRule"/>
</dbReference>
<feature type="compositionally biased region" description="Basic residues" evidence="7">
    <location>
        <begin position="765"/>
        <end position="777"/>
    </location>
</feature>
<feature type="compositionally biased region" description="Basic and acidic residues" evidence="7">
    <location>
        <begin position="1607"/>
        <end position="1664"/>
    </location>
</feature>
<dbReference type="PANTHER" id="PTHR14005">
    <property type="entry name" value="EUKARYOTIC TRANSLATION INITIATION FACTOR 3, THETA SUBUNIT"/>
    <property type="match status" value="1"/>
</dbReference>
<dbReference type="GO" id="GO:0001732">
    <property type="term" value="P:formation of cytoplasmic translation initiation complex"/>
    <property type="evidence" value="ECO:0007669"/>
    <property type="project" value="UniProtKB-UniRule"/>
</dbReference>
<evidence type="ECO:0000256" key="7">
    <source>
        <dbReference type="SAM" id="MobiDB-lite"/>
    </source>
</evidence>
<organism evidence="9 10">
    <name type="scientific">Macrostomum lignano</name>
    <dbReference type="NCBI Taxonomy" id="282301"/>
    <lineage>
        <taxon>Eukaryota</taxon>
        <taxon>Metazoa</taxon>
        <taxon>Spiralia</taxon>
        <taxon>Lophotrochozoa</taxon>
        <taxon>Platyhelminthes</taxon>
        <taxon>Rhabditophora</taxon>
        <taxon>Macrostomorpha</taxon>
        <taxon>Macrostomida</taxon>
        <taxon>Macrostomidae</taxon>
        <taxon>Macrostomum</taxon>
    </lineage>
</organism>
<evidence type="ECO:0000256" key="4">
    <source>
        <dbReference type="ARBA" id="ARBA00022884"/>
    </source>
</evidence>
<dbReference type="GO" id="GO:0071541">
    <property type="term" value="C:eukaryotic translation initiation factor 3 complex, eIF3m"/>
    <property type="evidence" value="ECO:0007669"/>
    <property type="project" value="TreeGrafter"/>
</dbReference>
<comment type="function">
    <text evidence="6">RNA-binding component of the eukaryotic translation initiation factor 3 (eIF-3) complex, which is involved in protein synthesis of a specialized repertoire of mRNAs and, together with other initiation factors, stimulates binding of mRNA and methionyl-tRNAi to the 40S ribosome. The eIF-3 complex specifically targets and initiates translation of a subset of mRNAs involved in cell proliferation.</text>
</comment>
<dbReference type="GO" id="GO:0003729">
    <property type="term" value="F:mRNA binding"/>
    <property type="evidence" value="ECO:0007669"/>
    <property type="project" value="TreeGrafter"/>
</dbReference>
<evidence type="ECO:0000256" key="3">
    <source>
        <dbReference type="ARBA" id="ARBA00022540"/>
    </source>
</evidence>
<evidence type="ECO:0000259" key="8">
    <source>
        <dbReference type="SMART" id="SM00088"/>
    </source>
</evidence>
<dbReference type="GO" id="GO:0003743">
    <property type="term" value="F:translation initiation factor activity"/>
    <property type="evidence" value="ECO:0007669"/>
    <property type="project" value="UniProtKB-UniRule"/>
</dbReference>
<feature type="compositionally biased region" description="Basic and acidic residues" evidence="7">
    <location>
        <begin position="134"/>
        <end position="157"/>
    </location>
</feature>
<dbReference type="SMART" id="SM00088">
    <property type="entry name" value="PINT"/>
    <property type="match status" value="2"/>
</dbReference>
<feature type="region of interest" description="Disordered" evidence="7">
    <location>
        <begin position="1381"/>
        <end position="1407"/>
    </location>
</feature>
<feature type="compositionally biased region" description="Low complexity" evidence="7">
    <location>
        <begin position="1783"/>
        <end position="1802"/>
    </location>
</feature>
<evidence type="ECO:0000256" key="6">
    <source>
        <dbReference type="HAMAP-Rule" id="MF_03000"/>
    </source>
</evidence>
<feature type="compositionally biased region" description="Basic and acidic residues" evidence="7">
    <location>
        <begin position="1381"/>
        <end position="1395"/>
    </location>
</feature>
<dbReference type="WBParaSite" id="maker-uti_cns_0000862-snap-gene-1.12-mRNA-1">
    <property type="protein sequence ID" value="maker-uti_cns_0000862-snap-gene-1.12-mRNA-1"/>
    <property type="gene ID" value="maker-uti_cns_0000862-snap-gene-1.12"/>
</dbReference>
<dbReference type="GO" id="GO:0043614">
    <property type="term" value="C:multi-eIF complex"/>
    <property type="evidence" value="ECO:0007669"/>
    <property type="project" value="TreeGrafter"/>
</dbReference>
<dbReference type="PANTHER" id="PTHR14005:SF0">
    <property type="entry name" value="EUKARYOTIC TRANSLATION INITIATION FACTOR 3 SUBUNIT A"/>
    <property type="match status" value="1"/>
</dbReference>
<feature type="domain" description="PCI" evidence="8">
    <location>
        <begin position="1220"/>
        <end position="1303"/>
    </location>
</feature>
<keyword evidence="5 6" id="KW-0648">Protein biosynthesis</keyword>
<proteinExistence type="inferred from homology"/>
<evidence type="ECO:0000313" key="9">
    <source>
        <dbReference type="Proteomes" id="UP000095280"/>
    </source>
</evidence>
<feature type="compositionally biased region" description="Low complexity" evidence="7">
    <location>
        <begin position="751"/>
        <end position="764"/>
    </location>
</feature>
<dbReference type="Gene3D" id="4.10.860.10">
    <property type="entry name" value="UVR domain"/>
    <property type="match status" value="2"/>
</dbReference>
<dbReference type="HAMAP" id="MF_03000">
    <property type="entry name" value="eIF3a"/>
    <property type="match status" value="1"/>
</dbReference>
<comment type="similarity">
    <text evidence="6">Belongs to the eIF-3 subunit A family.</text>
</comment>
<keyword evidence="4 6" id="KW-0694">RNA-binding</keyword>
<protein>
    <recommendedName>
        <fullName evidence="6">Eukaryotic translation initiation factor 3 subunit A</fullName>
        <shortName evidence="6">eIF3a</shortName>
    </recommendedName>
    <alternativeName>
        <fullName evidence="6">Eukaryotic translation initiation factor 3 subunit 10</fullName>
    </alternativeName>
</protein>
<dbReference type="InterPro" id="IPR054711">
    <property type="entry name" value="eIF3a_PCI_TPR-like"/>
</dbReference>
<dbReference type="InterPro" id="IPR027512">
    <property type="entry name" value="EIF3A"/>
</dbReference>
<feature type="compositionally biased region" description="Basic and acidic residues" evidence="7">
    <location>
        <begin position="1686"/>
        <end position="1702"/>
    </location>
</feature>
<dbReference type="Pfam" id="PF15031">
    <property type="entry name" value="DUF4528"/>
    <property type="match status" value="1"/>
</dbReference>
<dbReference type="Gene3D" id="1.25.40.860">
    <property type="match status" value="4"/>
</dbReference>
<evidence type="ECO:0000256" key="2">
    <source>
        <dbReference type="ARBA" id="ARBA00022490"/>
    </source>
</evidence>
<evidence type="ECO:0000313" key="10">
    <source>
        <dbReference type="WBParaSite" id="maker-uti_cns_0000862-snap-gene-1.12-mRNA-1"/>
    </source>
</evidence>
<feature type="region of interest" description="Disordered" evidence="7">
    <location>
        <begin position="1607"/>
        <end position="1815"/>
    </location>
</feature>
<keyword evidence="2 6" id="KW-0963">Cytoplasm</keyword>
<evidence type="ECO:0000256" key="5">
    <source>
        <dbReference type="ARBA" id="ARBA00022917"/>
    </source>
</evidence>
<dbReference type="InterPro" id="IPR000717">
    <property type="entry name" value="PCI_dom"/>
</dbReference>
<sequence length="1815" mass="209600">RIRRQIQVLIQLLGKRSDPGRPLASAVLTAYLRRRQLPPWTAFFLHRGQVINDQWGLSHFNWPVEGANYQVLRTGCYPYVKYHCTRAPPDPSLLSQDWFFTCLKGANFGLPTLAYGLAARFLARHSESISVDNRQVEELPTDSHSDESAHPDMPKYKCQPEDALKRAQEFLEEDNKESALDILAEVMKYKQHRQWNKVHEDIMLMFLDLCVELRRNQIFKEVIHQYKNMTLNVSPNSLIDIVRKYLEQADRKTRRLAKNPKTPSEQDEVDDLNVIETPESLMMSAVSSETTQDRSDRDILNPWLKFMWESYRQCLDLLRNNNKLERLYHDVAQMAFRFCEKYGRKTEFRKLNDILRSHLLKFQAQLASGQPVPPTGVNLNNPDTQGYHLETRLSQLEFSMNLELYNEAYKSIEDIWNLVTLSKKSPKPSIMANYYTKVALVFWKCGSHLFHAAALHKLFNLHREHKKNMASDELQTMASTVLCATLAIPLPFVRDRRADSLLESGEIASSAKQKMLCSLLGMPIPPSRRSLCADLVRGGIVELAHPELASLHAQLEQRFQPLKLADRCAPGLQNIRSNDRLAHYARPIEDMLICRTLIQTAQVYASITLPRFATLFPFCDRLRLETTVVEAARNLEIPVRIDHRRGSLLFGGFSQLGISQREEGVVSDGPSVKTADQLSKQLLLLGSALQGVLIIIPSVKDAKLEQRKALAHKYGQTAALDHQKLLQRKELIEERKEYLEQLQQHRRLPKQQEQQEPETPAAKLTPKKNKKKRRKNKKELECTARRDMPQYFNKPENALKRAQEFLEVDKKESALDILAEVMKSKRHRQWNKVHEDIMLMFLDLCVELRRNQIFKEVIHQYKNMTLNVSPSSLIDIVRKYLEQADRKTEEARQKSKDAVSAEQDEVDDLDVIETPESLMMSAVSGETTQDRSDRAILVPWLKFMWESYRQCLDLLRNNNKLERLYHDVAQMAFRFCEKYGRKTEFRKLNDILRSHLLKFQAQLASGQPVPPTGVNLNNPDTQGYHLETRLSQLEFSMNLELYNEAYKSIEDIWNLVTLSKKSPKPSIMANYYTKVALVFWKCGSHLFHAAALHKLFNLHREHKKNMASDELQTMASTVLCATLAIPLPFVRDRHADSLLESGEIASSAKQKMLCSLLGMPIPPSRRSLCADLVRGGIVELAHPELASLHAQLEQRFQPLKLADRCAPGLQNIRSNDRLAHYARPIEDMLICRTLIQTAQVYASITLPRFATLFPFCDRLRLETTVVEAARNLEIPVRIDHRRGSLLFGGFSQLGISQREEGVLSDGPSVKTADQLSKQLVLLGSALQGVLTIIQPEKDAQIEQRKALAHKYGQTASRDHQKLLQRKELIEERKEYLEQLQQRREEEEHMKQRQQQERIQQLESERMEQDVKRRQLERKEIEQRNIQLKVKKERIEVLKGTEAGRRAFANLDDANIEDINADEVFARHVEKERRELMERIKTQEKKLDHLARAKRLEEIPLLTAEYEKRAEEARQRHEQAEAERLRTLKEQHARLLQLKQEAQKIMPFKAEFEDEILSERRSEFDRRMDEWRQRLETARKERLAERKLQREQDRREEFVRQRLAELAAQREAKERAAREEKERQMQEENKKKQQHYEQQKAKLDEQAKAQAQKEAEIEERLKAQREGGGTSAASGPGEKWRPAGGSKWREREKEKEDSFKRPSDNAGSWRAGGGERTRDDKPLRREERPDRSDRTDRGASSAFGSSRKSIPPRRGDDSSRGAADASGTPSRRQDERGESGGAWRSQPAAPRAQQAAPAAAASSGEADGWTTVSKKK</sequence>
<keyword evidence="3 6" id="KW-0396">Initiation factor</keyword>
<dbReference type="Pfam" id="PF22591">
    <property type="entry name" value="eIF3a_PCI_TPR-like"/>
    <property type="match status" value="2"/>
</dbReference>
<reference evidence="10" key="1">
    <citation type="submission" date="2016-11" db="UniProtKB">
        <authorList>
            <consortium name="WormBaseParasite"/>
        </authorList>
    </citation>
    <scope>IDENTIFICATION</scope>
</reference>
<feature type="region of interest" description="Disordered" evidence="7">
    <location>
        <begin position="133"/>
        <end position="157"/>
    </location>
</feature>
<comment type="subcellular location">
    <subcellularLocation>
        <location evidence="1 6">Cytoplasm</location>
    </subcellularLocation>
</comment>
<dbReference type="FunFam" id="4.10.860.10:FF:000001">
    <property type="entry name" value="Eukaryotic translation initiation factor 3 subunit A"/>
    <property type="match status" value="2"/>
</dbReference>
<dbReference type="GO" id="GO:0071540">
    <property type="term" value="C:eukaryotic translation initiation factor 3 complex, eIF3e"/>
    <property type="evidence" value="ECO:0007669"/>
    <property type="project" value="TreeGrafter"/>
</dbReference>
<dbReference type="GO" id="GO:0016282">
    <property type="term" value="C:eukaryotic 43S preinitiation complex"/>
    <property type="evidence" value="ECO:0007669"/>
    <property type="project" value="UniProtKB-UniRule"/>
</dbReference>
<feature type="domain" description="PCI" evidence="8">
    <location>
        <begin position="583"/>
        <end position="666"/>
    </location>
</feature>
<comment type="subunit">
    <text evidence="6">Component of the eukaryotic translation initiation factor 3 (eIF-3) complex.</text>
</comment>
<dbReference type="InterPro" id="IPR029245">
    <property type="entry name" value="DUF4528"/>
</dbReference>
<evidence type="ECO:0000256" key="1">
    <source>
        <dbReference type="ARBA" id="ARBA00004496"/>
    </source>
</evidence>